<protein>
    <recommendedName>
        <fullName evidence="3">histidine kinase</fullName>
        <ecNumber evidence="3">2.7.13.3</ecNumber>
    </recommendedName>
</protein>
<dbReference type="InterPro" id="IPR005467">
    <property type="entry name" value="His_kinase_dom"/>
</dbReference>
<evidence type="ECO:0000256" key="5">
    <source>
        <dbReference type="ARBA" id="ARBA00022679"/>
    </source>
</evidence>
<evidence type="ECO:0000259" key="11">
    <source>
        <dbReference type="PROSITE" id="PS50109"/>
    </source>
</evidence>
<evidence type="ECO:0000256" key="7">
    <source>
        <dbReference type="ARBA" id="ARBA00023012"/>
    </source>
</evidence>
<keyword evidence="7" id="KW-0902">Two-component regulatory system</keyword>
<keyword evidence="10" id="KW-0812">Transmembrane</keyword>
<dbReference type="EMBL" id="JQIF01000017">
    <property type="protein sequence ID" value="KGJ54330.1"/>
    <property type="molecule type" value="Genomic_DNA"/>
</dbReference>
<dbReference type="Pfam" id="PF00512">
    <property type="entry name" value="HisKA"/>
    <property type="match status" value="1"/>
</dbReference>
<evidence type="ECO:0000256" key="9">
    <source>
        <dbReference type="SAM" id="Coils"/>
    </source>
</evidence>
<dbReference type="GO" id="GO:0005886">
    <property type="term" value="C:plasma membrane"/>
    <property type="evidence" value="ECO:0007669"/>
    <property type="project" value="TreeGrafter"/>
</dbReference>
<keyword evidence="9" id="KW-0175">Coiled coil</keyword>
<dbReference type="InterPro" id="IPR050351">
    <property type="entry name" value="BphY/WalK/GraS-like"/>
</dbReference>
<gene>
    <name evidence="13" type="ORF">CIAN88_04105</name>
</gene>
<comment type="caution">
    <text evidence="13">The sequence shown here is derived from an EMBL/GenBank/DDBJ whole genome shotgun (WGS) entry which is preliminary data.</text>
</comment>
<evidence type="ECO:0000256" key="10">
    <source>
        <dbReference type="SAM" id="Phobius"/>
    </source>
</evidence>
<comment type="subcellular location">
    <subcellularLocation>
        <location evidence="2">Membrane</location>
    </subcellularLocation>
</comment>
<evidence type="ECO:0000256" key="8">
    <source>
        <dbReference type="ARBA" id="ARBA00023136"/>
    </source>
</evidence>
<evidence type="ECO:0000256" key="3">
    <source>
        <dbReference type="ARBA" id="ARBA00012438"/>
    </source>
</evidence>
<feature type="coiled-coil region" evidence="9">
    <location>
        <begin position="300"/>
        <end position="327"/>
    </location>
</feature>
<dbReference type="GO" id="GO:0000155">
    <property type="term" value="F:phosphorelay sensor kinase activity"/>
    <property type="evidence" value="ECO:0007669"/>
    <property type="project" value="InterPro"/>
</dbReference>
<sequence length="549" mass="62161">MKLKNKQVAGVDRKERKPISVKWKIFVTLVFFIVIIIAVLWFFQVFFLEKFYMFIKSNSVKKAASEVNEVITQKLDGSLDMESYKTKISNISRNGDFCVIVYDEDTSKDPIMGNESDGKCMLSKSASYAAHADVIDELKGEALSQKDGIASRLIEDTAKVEVPFESFRFSLTKEGLMIPRPEAFPSRLTSDIRDNGRNKQNMKISKGVQNMTYISVVTGSNSHMKISVINAQLTPVNATIETIKTQFIIIAAILTVVALMLAFYLSRKIARPIISINNGAKTLATGQYDVAFSGKGYLEIEELSNTLNYASRELRKVENLRRELIANMSHDLRTPLTMISGYGEVMRDIPGENTPENVQIIIDETKRLTNLVNDMLDLSKLQAGVQELHAVSMNLTDEIRSIIERYETLLKQDEYDIRFEYREDVIIQGDVIKLDQVIYNLINNAINYSGEDHQVIVKQLLEQGRVCIEIIDHGPGIEKDKLAYIWERYYKVDKTHVRSRVGSGLGLSIVKAVLELHKAEYGVLSEEGVGSTFWFSLPYSKSQNAEIRK</sequence>
<feature type="domain" description="Histidine kinase" evidence="11">
    <location>
        <begin position="327"/>
        <end position="541"/>
    </location>
</feature>
<reference evidence="13 14" key="1">
    <citation type="submission" date="2014-08" db="EMBL/GenBank/DDBJ databases">
        <title>Clostridium innocuum, an unnegligible vancomycin-resistant pathogen causing extra-intestinal infections.</title>
        <authorList>
            <person name="Feng Y."/>
            <person name="Chiu C.-H."/>
        </authorList>
    </citation>
    <scope>NUCLEOTIDE SEQUENCE [LARGE SCALE GENOMIC DNA]</scope>
    <source>
        <strain evidence="13 14">AN88</strain>
    </source>
</reference>
<name>A0A099I9I5_CLOIN</name>
<dbReference type="EC" id="2.7.13.3" evidence="3"/>
<comment type="catalytic activity">
    <reaction evidence="1">
        <text>ATP + protein L-histidine = ADP + protein N-phospho-L-histidine.</text>
        <dbReference type="EC" id="2.7.13.3"/>
    </reaction>
</comment>
<dbReference type="CDD" id="cd00075">
    <property type="entry name" value="HATPase"/>
    <property type="match status" value="1"/>
</dbReference>
<dbReference type="PRINTS" id="PR00344">
    <property type="entry name" value="BCTRLSENSOR"/>
</dbReference>
<evidence type="ECO:0000256" key="4">
    <source>
        <dbReference type="ARBA" id="ARBA00022553"/>
    </source>
</evidence>
<evidence type="ECO:0000313" key="13">
    <source>
        <dbReference type="EMBL" id="KGJ54330.1"/>
    </source>
</evidence>
<dbReference type="SMART" id="SM00387">
    <property type="entry name" value="HATPase_c"/>
    <property type="match status" value="1"/>
</dbReference>
<evidence type="ECO:0000259" key="12">
    <source>
        <dbReference type="PROSITE" id="PS50885"/>
    </source>
</evidence>
<keyword evidence="4" id="KW-0597">Phosphoprotein</keyword>
<dbReference type="CDD" id="cd00082">
    <property type="entry name" value="HisKA"/>
    <property type="match status" value="1"/>
</dbReference>
<dbReference type="SMART" id="SM00388">
    <property type="entry name" value="HisKA"/>
    <property type="match status" value="1"/>
</dbReference>
<feature type="domain" description="HAMP" evidence="12">
    <location>
        <begin position="267"/>
        <end position="319"/>
    </location>
</feature>
<keyword evidence="8 10" id="KW-0472">Membrane</keyword>
<dbReference type="SUPFAM" id="SSF55874">
    <property type="entry name" value="ATPase domain of HSP90 chaperone/DNA topoisomerase II/histidine kinase"/>
    <property type="match status" value="1"/>
</dbReference>
<dbReference type="GO" id="GO:0016036">
    <property type="term" value="P:cellular response to phosphate starvation"/>
    <property type="evidence" value="ECO:0007669"/>
    <property type="project" value="TreeGrafter"/>
</dbReference>
<dbReference type="InterPro" id="IPR003594">
    <property type="entry name" value="HATPase_dom"/>
</dbReference>
<dbReference type="InterPro" id="IPR003660">
    <property type="entry name" value="HAMP_dom"/>
</dbReference>
<dbReference type="Gene3D" id="1.10.287.130">
    <property type="match status" value="1"/>
</dbReference>
<proteinExistence type="predicted"/>
<dbReference type="InterPro" id="IPR003661">
    <property type="entry name" value="HisK_dim/P_dom"/>
</dbReference>
<dbReference type="RefSeq" id="WP_044904229.1">
    <property type="nucleotide sequence ID" value="NZ_JQIF01000017.1"/>
</dbReference>
<dbReference type="FunFam" id="3.30.565.10:FF:000006">
    <property type="entry name" value="Sensor histidine kinase WalK"/>
    <property type="match status" value="1"/>
</dbReference>
<accession>A0A099I9I5</accession>
<evidence type="ECO:0000256" key="6">
    <source>
        <dbReference type="ARBA" id="ARBA00022777"/>
    </source>
</evidence>
<dbReference type="InterPro" id="IPR036097">
    <property type="entry name" value="HisK_dim/P_sf"/>
</dbReference>
<evidence type="ECO:0000256" key="2">
    <source>
        <dbReference type="ARBA" id="ARBA00004370"/>
    </source>
</evidence>
<feature type="transmembrane region" description="Helical" evidence="10">
    <location>
        <begin position="21"/>
        <end position="43"/>
    </location>
</feature>
<dbReference type="SUPFAM" id="SSF47384">
    <property type="entry name" value="Homodimeric domain of signal transducing histidine kinase"/>
    <property type="match status" value="1"/>
</dbReference>
<dbReference type="Proteomes" id="UP000030008">
    <property type="component" value="Unassembled WGS sequence"/>
</dbReference>
<dbReference type="InterPro" id="IPR036890">
    <property type="entry name" value="HATPase_C_sf"/>
</dbReference>
<dbReference type="AlphaFoldDB" id="A0A099I9I5"/>
<organism evidence="13 14">
    <name type="scientific">Clostridium innocuum</name>
    <dbReference type="NCBI Taxonomy" id="1522"/>
    <lineage>
        <taxon>Bacteria</taxon>
        <taxon>Bacillati</taxon>
        <taxon>Bacillota</taxon>
        <taxon>Clostridia</taxon>
        <taxon>Eubacteriales</taxon>
        <taxon>Clostridiaceae</taxon>
        <taxon>Clostridium</taxon>
    </lineage>
</organism>
<evidence type="ECO:0000256" key="1">
    <source>
        <dbReference type="ARBA" id="ARBA00000085"/>
    </source>
</evidence>
<dbReference type="PROSITE" id="PS50885">
    <property type="entry name" value="HAMP"/>
    <property type="match status" value="1"/>
</dbReference>
<dbReference type="FunFam" id="1.10.287.130:FF:000001">
    <property type="entry name" value="Two-component sensor histidine kinase"/>
    <property type="match status" value="1"/>
</dbReference>
<dbReference type="PROSITE" id="PS50109">
    <property type="entry name" value="HIS_KIN"/>
    <property type="match status" value="1"/>
</dbReference>
<dbReference type="GO" id="GO:0004721">
    <property type="term" value="F:phosphoprotein phosphatase activity"/>
    <property type="evidence" value="ECO:0007669"/>
    <property type="project" value="TreeGrafter"/>
</dbReference>
<dbReference type="Gene3D" id="3.30.565.10">
    <property type="entry name" value="Histidine kinase-like ATPase, C-terminal domain"/>
    <property type="match status" value="1"/>
</dbReference>
<dbReference type="PANTHER" id="PTHR45453:SF1">
    <property type="entry name" value="PHOSPHATE REGULON SENSOR PROTEIN PHOR"/>
    <property type="match status" value="1"/>
</dbReference>
<dbReference type="PANTHER" id="PTHR45453">
    <property type="entry name" value="PHOSPHATE REGULON SENSOR PROTEIN PHOR"/>
    <property type="match status" value="1"/>
</dbReference>
<feature type="transmembrane region" description="Helical" evidence="10">
    <location>
        <begin position="247"/>
        <end position="265"/>
    </location>
</feature>
<dbReference type="Gene3D" id="6.10.340.10">
    <property type="match status" value="1"/>
</dbReference>
<keyword evidence="5" id="KW-0808">Transferase</keyword>
<dbReference type="InterPro" id="IPR004358">
    <property type="entry name" value="Sig_transdc_His_kin-like_C"/>
</dbReference>
<keyword evidence="10" id="KW-1133">Transmembrane helix</keyword>
<dbReference type="Pfam" id="PF02518">
    <property type="entry name" value="HATPase_c"/>
    <property type="match status" value="1"/>
</dbReference>
<keyword evidence="6 13" id="KW-0418">Kinase</keyword>
<evidence type="ECO:0000313" key="14">
    <source>
        <dbReference type="Proteomes" id="UP000030008"/>
    </source>
</evidence>